<dbReference type="InterPro" id="IPR032742">
    <property type="entry name" value="Iec3_N"/>
</dbReference>
<dbReference type="Proteomes" id="UP000756346">
    <property type="component" value="Unassembled WGS sequence"/>
</dbReference>
<evidence type="ECO:0000259" key="3">
    <source>
        <dbReference type="Pfam" id="PF24244"/>
    </source>
</evidence>
<organism evidence="4 5">
    <name type="scientific">Microdochium trichocladiopsis</name>
    <dbReference type="NCBI Taxonomy" id="1682393"/>
    <lineage>
        <taxon>Eukaryota</taxon>
        <taxon>Fungi</taxon>
        <taxon>Dikarya</taxon>
        <taxon>Ascomycota</taxon>
        <taxon>Pezizomycotina</taxon>
        <taxon>Sordariomycetes</taxon>
        <taxon>Xylariomycetidae</taxon>
        <taxon>Xylariales</taxon>
        <taxon>Microdochiaceae</taxon>
        <taxon>Microdochium</taxon>
    </lineage>
</organism>
<dbReference type="GO" id="GO:0006338">
    <property type="term" value="P:chromatin remodeling"/>
    <property type="evidence" value="ECO:0007669"/>
    <property type="project" value="InterPro"/>
</dbReference>
<feature type="compositionally biased region" description="Basic and acidic residues" evidence="1">
    <location>
        <begin position="220"/>
        <end position="237"/>
    </location>
</feature>
<dbReference type="Pfam" id="PF24244">
    <property type="entry name" value="Iec3-like_M"/>
    <property type="match status" value="1"/>
</dbReference>
<evidence type="ECO:0000313" key="5">
    <source>
        <dbReference type="Proteomes" id="UP000756346"/>
    </source>
</evidence>
<dbReference type="EMBL" id="JAGTJQ010000008">
    <property type="protein sequence ID" value="KAH7026422.1"/>
    <property type="molecule type" value="Genomic_DNA"/>
</dbReference>
<dbReference type="GO" id="GO:0031011">
    <property type="term" value="C:Ino80 complex"/>
    <property type="evidence" value="ECO:0007669"/>
    <property type="project" value="InterPro"/>
</dbReference>
<protein>
    <submittedName>
        <fullName evidence="4">IEC3 subunit of the Ino80 complex, chromatin re-modelling-domain-containing protein</fullName>
    </submittedName>
</protein>
<proteinExistence type="predicted"/>
<reference evidence="4" key="1">
    <citation type="journal article" date="2021" name="Nat. Commun.">
        <title>Genetic determinants of endophytism in the Arabidopsis root mycobiome.</title>
        <authorList>
            <person name="Mesny F."/>
            <person name="Miyauchi S."/>
            <person name="Thiergart T."/>
            <person name="Pickel B."/>
            <person name="Atanasova L."/>
            <person name="Karlsson M."/>
            <person name="Huettel B."/>
            <person name="Barry K.W."/>
            <person name="Haridas S."/>
            <person name="Chen C."/>
            <person name="Bauer D."/>
            <person name="Andreopoulos W."/>
            <person name="Pangilinan J."/>
            <person name="LaButti K."/>
            <person name="Riley R."/>
            <person name="Lipzen A."/>
            <person name="Clum A."/>
            <person name="Drula E."/>
            <person name="Henrissat B."/>
            <person name="Kohler A."/>
            <person name="Grigoriev I.V."/>
            <person name="Martin F.M."/>
            <person name="Hacquard S."/>
        </authorList>
    </citation>
    <scope>NUCLEOTIDE SEQUENCE</scope>
    <source>
        <strain evidence="4">MPI-CAGE-CH-0230</strain>
    </source>
</reference>
<evidence type="ECO:0000259" key="2">
    <source>
        <dbReference type="Pfam" id="PF14612"/>
    </source>
</evidence>
<feature type="domain" description="INO80 complex subunit 3-like middle region" evidence="3">
    <location>
        <begin position="93"/>
        <end position="199"/>
    </location>
</feature>
<gene>
    <name evidence="4" type="ORF">B0I36DRAFT_249402</name>
</gene>
<dbReference type="RefSeq" id="XP_046009639.1">
    <property type="nucleotide sequence ID" value="XM_046150473.1"/>
</dbReference>
<dbReference type="GeneID" id="70180019"/>
<keyword evidence="5" id="KW-1185">Reference proteome</keyword>
<dbReference type="OrthoDB" id="4095124at2759"/>
<evidence type="ECO:0000256" key="1">
    <source>
        <dbReference type="SAM" id="MobiDB-lite"/>
    </source>
</evidence>
<sequence>MADARPSYKSWKKKYRKMRIQFDVHLEQSEELHKLEQKAIRTMKRLAVENDRLMDMLLDINDSPQIPFERRIDISAHEPASENEADDTQKPAKSLRKLQQTVPHRSFAATVQVFPSVQEELAPKNRDTEPTAFLTADDIDNYLYEIDLRLGLKPQPSLAPNAHGAAGSTAAHNYALRNPTSVYNWLRKHAPKTFLQDMEKDDNEKGEKVDGRKRKNAAGEGKRRSTMSKKDKERLRAAEGGWDEDGSHDGQSTKGKRKRDDDPGYRPKGGNSRPVKKRKSGSVGGRKSMGDR</sequence>
<feature type="region of interest" description="Disordered" evidence="1">
    <location>
        <begin position="77"/>
        <end position="101"/>
    </location>
</feature>
<feature type="region of interest" description="Disordered" evidence="1">
    <location>
        <begin position="196"/>
        <end position="292"/>
    </location>
</feature>
<accession>A0A9P8Y3B5</accession>
<dbReference type="Pfam" id="PF14612">
    <property type="entry name" value="Ino80_Iec3"/>
    <property type="match status" value="1"/>
</dbReference>
<name>A0A9P8Y3B5_9PEZI</name>
<evidence type="ECO:0000313" key="4">
    <source>
        <dbReference type="EMBL" id="KAH7026422.1"/>
    </source>
</evidence>
<comment type="caution">
    <text evidence="4">The sequence shown here is derived from an EMBL/GenBank/DDBJ whole genome shotgun (WGS) entry which is preliminary data.</text>
</comment>
<dbReference type="AlphaFoldDB" id="A0A9P8Y3B5"/>
<feature type="domain" description="INO80 complex subunit 3 N-terminal" evidence="2">
    <location>
        <begin position="9"/>
        <end position="77"/>
    </location>
</feature>
<dbReference type="InterPro" id="IPR055449">
    <property type="entry name" value="Iec3-like_M"/>
</dbReference>